<dbReference type="SUPFAM" id="SSF53474">
    <property type="entry name" value="alpha/beta-Hydrolases"/>
    <property type="match status" value="1"/>
</dbReference>
<evidence type="ECO:0000313" key="4">
    <source>
        <dbReference type="Proteomes" id="UP000185639"/>
    </source>
</evidence>
<proteinExistence type="predicted"/>
<dbReference type="GO" id="GO:0016787">
    <property type="term" value="F:hydrolase activity"/>
    <property type="evidence" value="ECO:0007669"/>
    <property type="project" value="UniProtKB-KW"/>
</dbReference>
<reference evidence="4" key="1">
    <citation type="submission" date="2017-01" db="EMBL/GenBank/DDBJ databases">
        <authorList>
            <person name="Varghese N."/>
            <person name="Submissions S."/>
        </authorList>
    </citation>
    <scope>NUCLEOTIDE SEQUENCE [LARGE SCALE GENOMIC DNA]</scope>
    <source>
        <strain evidence="4">DSM 24913</strain>
    </source>
</reference>
<name>A0A1N7L595_9GAMM</name>
<dbReference type="GO" id="GO:0016020">
    <property type="term" value="C:membrane"/>
    <property type="evidence" value="ECO:0007669"/>
    <property type="project" value="TreeGrafter"/>
</dbReference>
<dbReference type="InterPro" id="IPR050266">
    <property type="entry name" value="AB_hydrolase_sf"/>
</dbReference>
<dbReference type="InterPro" id="IPR000073">
    <property type="entry name" value="AB_hydrolase_1"/>
</dbReference>
<accession>A0A1N7L595</accession>
<dbReference type="Pfam" id="PF12697">
    <property type="entry name" value="Abhydrolase_6"/>
    <property type="match status" value="1"/>
</dbReference>
<dbReference type="EMBL" id="FTOH01000003">
    <property type="protein sequence ID" value="SIS68946.1"/>
    <property type="molecule type" value="Genomic_DNA"/>
</dbReference>
<dbReference type="PANTHER" id="PTHR43798">
    <property type="entry name" value="MONOACYLGLYCEROL LIPASE"/>
    <property type="match status" value="1"/>
</dbReference>
<dbReference type="Proteomes" id="UP000185639">
    <property type="component" value="Unassembled WGS sequence"/>
</dbReference>
<dbReference type="Gene3D" id="3.40.50.1820">
    <property type="entry name" value="alpha/beta hydrolase"/>
    <property type="match status" value="1"/>
</dbReference>
<dbReference type="PRINTS" id="PR00111">
    <property type="entry name" value="ABHYDROLASE"/>
</dbReference>
<organism evidence="3 4">
    <name type="scientific">Thalassolituus maritimus</name>
    <dbReference type="NCBI Taxonomy" id="484498"/>
    <lineage>
        <taxon>Bacteria</taxon>
        <taxon>Pseudomonadati</taxon>
        <taxon>Pseudomonadota</taxon>
        <taxon>Gammaproteobacteria</taxon>
        <taxon>Oceanospirillales</taxon>
        <taxon>Oceanospirillaceae</taxon>
        <taxon>Thalassolituus</taxon>
    </lineage>
</organism>
<dbReference type="PANTHER" id="PTHR43798:SF31">
    <property type="entry name" value="AB HYDROLASE SUPERFAMILY PROTEIN YCLE"/>
    <property type="match status" value="1"/>
</dbReference>
<dbReference type="InterPro" id="IPR029058">
    <property type="entry name" value="AB_hydrolase_fold"/>
</dbReference>
<dbReference type="STRING" id="484498.SAMN05421686_103293"/>
<dbReference type="OrthoDB" id="5729753at2"/>
<feature type="domain" description="AB hydrolase-1" evidence="2">
    <location>
        <begin position="39"/>
        <end position="288"/>
    </location>
</feature>
<evidence type="ECO:0000313" key="3">
    <source>
        <dbReference type="EMBL" id="SIS68946.1"/>
    </source>
</evidence>
<gene>
    <name evidence="3" type="ORF">SAMN05421686_103293</name>
</gene>
<dbReference type="AlphaFoldDB" id="A0A1N7L595"/>
<keyword evidence="1" id="KW-0378">Hydrolase</keyword>
<evidence type="ECO:0000259" key="2">
    <source>
        <dbReference type="Pfam" id="PF12697"/>
    </source>
</evidence>
<protein>
    <submittedName>
        <fullName evidence="3">Pimeloyl-ACP methyl ester carboxylesterase</fullName>
    </submittedName>
</protein>
<sequence length="303" mass="33108">MNKLPLDGAICAGHSLDTRQVAGLATYDCIEGEGEPLHFLHGNGFCGLTLAPLAEEITDGSQPLLFTDLPGHGASEGPDVNAQPDWNDMADRVANSIAARIDRPVTGIGHSMGGVVTLLAAARYPDLFSRVVLLDPVLFSREVIFYQRLMRKTGLWQRTSLVRSVARRRSEWPSVDALKTDLSTKSLYRNWTPGALDAFAHYAVRTTDSGEIELACDPRWEASIFGSYPRGLWQAVRTVSVPVDIVVATRSYPFIRPAVKRAVGRNKRISQHVFDGGHCFPMEAPEAAAVQINDILVDSGRGL</sequence>
<dbReference type="RefSeq" id="WP_076514799.1">
    <property type="nucleotide sequence ID" value="NZ_FTOH01000003.1"/>
</dbReference>
<evidence type="ECO:0000256" key="1">
    <source>
        <dbReference type="ARBA" id="ARBA00022801"/>
    </source>
</evidence>
<keyword evidence="4" id="KW-1185">Reference proteome</keyword>